<dbReference type="AlphaFoldDB" id="A0A3D9L5D6"/>
<name>A0A3D9L5D6_MARFU</name>
<gene>
    <name evidence="1" type="ORF">C7460_107122</name>
</gene>
<dbReference type="SUPFAM" id="SSF47226">
    <property type="entry name" value="Histidine-containing phosphotransfer domain, HPT domain"/>
    <property type="match status" value="1"/>
</dbReference>
<organism evidence="1 2">
    <name type="scientific">Marinoscillum furvescens DSM 4134</name>
    <dbReference type="NCBI Taxonomy" id="1122208"/>
    <lineage>
        <taxon>Bacteria</taxon>
        <taxon>Pseudomonadati</taxon>
        <taxon>Bacteroidota</taxon>
        <taxon>Cytophagia</taxon>
        <taxon>Cytophagales</taxon>
        <taxon>Reichenbachiellaceae</taxon>
        <taxon>Marinoscillum</taxon>
    </lineage>
</organism>
<protein>
    <recommendedName>
        <fullName evidence="3">HPt domain-containing protein</fullName>
    </recommendedName>
</protein>
<dbReference type="RefSeq" id="WP_147302902.1">
    <property type="nucleotide sequence ID" value="NZ_QREG01000007.1"/>
</dbReference>
<reference evidence="1 2" key="1">
    <citation type="submission" date="2018-07" db="EMBL/GenBank/DDBJ databases">
        <title>Genomic Encyclopedia of Type Strains, Phase IV (KMG-IV): sequencing the most valuable type-strain genomes for metagenomic binning, comparative biology and taxonomic classification.</title>
        <authorList>
            <person name="Goeker M."/>
        </authorList>
    </citation>
    <scope>NUCLEOTIDE SEQUENCE [LARGE SCALE GENOMIC DNA]</scope>
    <source>
        <strain evidence="1 2">DSM 4134</strain>
    </source>
</reference>
<dbReference type="Gene3D" id="1.20.120.160">
    <property type="entry name" value="HPT domain"/>
    <property type="match status" value="1"/>
</dbReference>
<keyword evidence="2" id="KW-1185">Reference proteome</keyword>
<evidence type="ECO:0000313" key="2">
    <source>
        <dbReference type="Proteomes" id="UP000256779"/>
    </source>
</evidence>
<sequence>MCWTHLEKYLNNDFSYFSVGYGGCDPFIERVLQRVLDRHGLVLDHEAELCFTENQMEASQQSILISNWPNKHVAGWCKAPFAEYNLLNTMFYGQMLVVAEGKQMKAPAVEAFVGRGEDLKDTLADFLDGLITSFRQLVEAAYHQDNEAVRFIAHRMQSSLGYYPVGDLSPCLRELEEGQLVSHEDLLGEVFDRIHTLFASLVNEYF</sequence>
<proteinExistence type="predicted"/>
<accession>A0A3D9L5D6</accession>
<dbReference type="GO" id="GO:0000160">
    <property type="term" value="P:phosphorelay signal transduction system"/>
    <property type="evidence" value="ECO:0007669"/>
    <property type="project" value="InterPro"/>
</dbReference>
<comment type="caution">
    <text evidence="1">The sequence shown here is derived from an EMBL/GenBank/DDBJ whole genome shotgun (WGS) entry which is preliminary data.</text>
</comment>
<evidence type="ECO:0000313" key="1">
    <source>
        <dbReference type="EMBL" id="RED99839.1"/>
    </source>
</evidence>
<evidence type="ECO:0008006" key="3">
    <source>
        <dbReference type="Google" id="ProtNLM"/>
    </source>
</evidence>
<dbReference type="InterPro" id="IPR036641">
    <property type="entry name" value="HPT_dom_sf"/>
</dbReference>
<dbReference type="EMBL" id="QREG01000007">
    <property type="protein sequence ID" value="RED99839.1"/>
    <property type="molecule type" value="Genomic_DNA"/>
</dbReference>
<dbReference type="Proteomes" id="UP000256779">
    <property type="component" value="Unassembled WGS sequence"/>
</dbReference>